<dbReference type="AlphaFoldDB" id="A0AAW0GKP4"/>
<evidence type="ECO:0000256" key="1">
    <source>
        <dbReference type="SAM" id="Phobius"/>
    </source>
</evidence>
<keyword evidence="1" id="KW-0472">Membrane</keyword>
<keyword evidence="1" id="KW-1133">Transmembrane helix</keyword>
<gene>
    <name evidence="2" type="ORF">QCA50_004152</name>
</gene>
<accession>A0AAW0GKP4</accession>
<dbReference type="EMBL" id="JASBNA010000004">
    <property type="protein sequence ID" value="KAK7692522.1"/>
    <property type="molecule type" value="Genomic_DNA"/>
</dbReference>
<evidence type="ECO:0000313" key="2">
    <source>
        <dbReference type="EMBL" id="KAK7692522.1"/>
    </source>
</evidence>
<reference evidence="2 3" key="1">
    <citation type="submission" date="2022-09" db="EMBL/GenBank/DDBJ databases">
        <authorList>
            <person name="Palmer J.M."/>
        </authorList>
    </citation>
    <scope>NUCLEOTIDE SEQUENCE [LARGE SCALE GENOMIC DNA]</scope>
    <source>
        <strain evidence="2 3">DSM 7382</strain>
    </source>
</reference>
<sequence length="98" mass="11147">MYQNTVQQSQALDGLSLLLLWYALLVPYLNLTALSRTELVNPKEDLKAAERLVSNIRYHLVFEHENAACKGPSRQTGLRCCPFKHSSISLFDVWVAKL</sequence>
<keyword evidence="1" id="KW-0812">Transmembrane</keyword>
<proteinExistence type="predicted"/>
<keyword evidence="3" id="KW-1185">Reference proteome</keyword>
<protein>
    <submittedName>
        <fullName evidence="2">Uncharacterized protein</fullName>
    </submittedName>
</protein>
<feature type="transmembrane region" description="Helical" evidence="1">
    <location>
        <begin position="15"/>
        <end position="34"/>
    </location>
</feature>
<comment type="caution">
    <text evidence="2">The sequence shown here is derived from an EMBL/GenBank/DDBJ whole genome shotgun (WGS) entry which is preliminary data.</text>
</comment>
<dbReference type="Proteomes" id="UP001385951">
    <property type="component" value="Unassembled WGS sequence"/>
</dbReference>
<organism evidence="2 3">
    <name type="scientific">Cerrena zonata</name>
    <dbReference type="NCBI Taxonomy" id="2478898"/>
    <lineage>
        <taxon>Eukaryota</taxon>
        <taxon>Fungi</taxon>
        <taxon>Dikarya</taxon>
        <taxon>Basidiomycota</taxon>
        <taxon>Agaricomycotina</taxon>
        <taxon>Agaricomycetes</taxon>
        <taxon>Polyporales</taxon>
        <taxon>Cerrenaceae</taxon>
        <taxon>Cerrena</taxon>
    </lineage>
</organism>
<evidence type="ECO:0000313" key="3">
    <source>
        <dbReference type="Proteomes" id="UP001385951"/>
    </source>
</evidence>
<name>A0AAW0GKP4_9APHY</name>